<dbReference type="GO" id="GO:0005737">
    <property type="term" value="C:cytoplasm"/>
    <property type="evidence" value="ECO:0007669"/>
    <property type="project" value="TreeGrafter"/>
</dbReference>
<evidence type="ECO:0008006" key="4">
    <source>
        <dbReference type="Google" id="ProtNLM"/>
    </source>
</evidence>
<sequence>MALPKQPRRHRSSSDPFTDPPALSYSSYGVPTLSRNAPNQQHRAPPVPPKIPSKSSANTRSYPRQPMATEVTTVSRQTEQSPRTRMGRSHTQAPPLATRPAAPPARRSLSQDSVLRAANTAEKAKTGKRLPTKKGSSHADVIDRLDFSGVGPMFHHDGPFDACAPSRNRHRTKAPMLAWTGPAEEDRYALANAREIPSAHQGPYPSPGIYTPYEAPKKKHDAIAEAWGIHEPEPFEDFSAGGGFSGGASSEFATPSSRKGTTATRRGKEPRGDARDKYREYLNEDPTPRRQPTKRTPIPPPQPIFAGEGDDAAGGPLPPSPTGPSSPGAPKRSKSLMHRIRKMRDNPMVPPLADELSSDRDSPPSSNEYSSSNPQRPTHKSQNSFLGRFGAPRGSKEMPSPSDEQFVYVEDPANGRREKSLPRPPTSPDAGPDSYFDQGYGSGAGLGRKTSLLKKVKGVVKGGAGNR</sequence>
<protein>
    <recommendedName>
        <fullName evidence="4">Pal1-domain-containing protein</fullName>
    </recommendedName>
</protein>
<name>A0A0C3PUM5_PHLG1</name>
<accession>A0A0C3PUM5</accession>
<reference evidence="2 3" key="1">
    <citation type="journal article" date="2014" name="PLoS Genet.">
        <title>Analysis of the Phlebiopsis gigantea genome, transcriptome and secretome provides insight into its pioneer colonization strategies of wood.</title>
        <authorList>
            <person name="Hori C."/>
            <person name="Ishida T."/>
            <person name="Igarashi K."/>
            <person name="Samejima M."/>
            <person name="Suzuki H."/>
            <person name="Master E."/>
            <person name="Ferreira P."/>
            <person name="Ruiz-Duenas F.J."/>
            <person name="Held B."/>
            <person name="Canessa P."/>
            <person name="Larrondo L.F."/>
            <person name="Schmoll M."/>
            <person name="Druzhinina I.S."/>
            <person name="Kubicek C.P."/>
            <person name="Gaskell J.A."/>
            <person name="Kersten P."/>
            <person name="St John F."/>
            <person name="Glasner J."/>
            <person name="Sabat G."/>
            <person name="Splinter BonDurant S."/>
            <person name="Syed K."/>
            <person name="Yadav J."/>
            <person name="Mgbeahuruike A.C."/>
            <person name="Kovalchuk A."/>
            <person name="Asiegbu F.O."/>
            <person name="Lackner G."/>
            <person name="Hoffmeister D."/>
            <person name="Rencoret J."/>
            <person name="Gutierrez A."/>
            <person name="Sun H."/>
            <person name="Lindquist E."/>
            <person name="Barry K."/>
            <person name="Riley R."/>
            <person name="Grigoriev I.V."/>
            <person name="Henrissat B."/>
            <person name="Kues U."/>
            <person name="Berka R.M."/>
            <person name="Martinez A.T."/>
            <person name="Covert S.F."/>
            <person name="Blanchette R.A."/>
            <person name="Cullen D."/>
        </authorList>
    </citation>
    <scope>NUCLEOTIDE SEQUENCE [LARGE SCALE GENOMIC DNA]</scope>
    <source>
        <strain evidence="2 3">11061_1 CR5-6</strain>
    </source>
</reference>
<dbReference type="Proteomes" id="UP000053257">
    <property type="component" value="Unassembled WGS sequence"/>
</dbReference>
<dbReference type="PANTHER" id="PTHR28307">
    <property type="entry name" value="PROTEIN PAL1"/>
    <property type="match status" value="1"/>
</dbReference>
<organism evidence="2 3">
    <name type="scientific">Phlebiopsis gigantea (strain 11061_1 CR5-6)</name>
    <name type="common">White-rot fungus</name>
    <name type="synonym">Peniophora gigantea</name>
    <dbReference type="NCBI Taxonomy" id="745531"/>
    <lineage>
        <taxon>Eukaryota</taxon>
        <taxon>Fungi</taxon>
        <taxon>Dikarya</taxon>
        <taxon>Basidiomycota</taxon>
        <taxon>Agaricomycotina</taxon>
        <taxon>Agaricomycetes</taxon>
        <taxon>Polyporales</taxon>
        <taxon>Phanerochaetaceae</taxon>
        <taxon>Phlebiopsis</taxon>
    </lineage>
</organism>
<feature type="compositionally biased region" description="Basic residues" evidence="1">
    <location>
        <begin position="1"/>
        <end position="11"/>
    </location>
</feature>
<dbReference type="PANTHER" id="PTHR28307:SF2">
    <property type="entry name" value="PROTEIN PAL1"/>
    <property type="match status" value="1"/>
</dbReference>
<feature type="compositionally biased region" description="Basic and acidic residues" evidence="1">
    <location>
        <begin position="266"/>
        <end position="288"/>
    </location>
</feature>
<feature type="region of interest" description="Disordered" evidence="1">
    <location>
        <begin position="1"/>
        <end position="114"/>
    </location>
</feature>
<dbReference type="OrthoDB" id="5352132at2759"/>
<dbReference type="STRING" id="745531.A0A0C3PUM5"/>
<proteinExistence type="predicted"/>
<evidence type="ECO:0000313" key="3">
    <source>
        <dbReference type="Proteomes" id="UP000053257"/>
    </source>
</evidence>
<dbReference type="Pfam" id="PF08316">
    <property type="entry name" value="Pal1"/>
    <property type="match status" value="1"/>
</dbReference>
<feature type="compositionally biased region" description="Low complexity" evidence="1">
    <location>
        <begin position="91"/>
        <end position="111"/>
    </location>
</feature>
<evidence type="ECO:0000256" key="1">
    <source>
        <dbReference type="SAM" id="MobiDB-lite"/>
    </source>
</evidence>
<feature type="compositionally biased region" description="Polar residues" evidence="1">
    <location>
        <begin position="254"/>
        <end position="264"/>
    </location>
</feature>
<dbReference type="EMBL" id="KN840446">
    <property type="protein sequence ID" value="KIP11393.1"/>
    <property type="molecule type" value="Genomic_DNA"/>
</dbReference>
<feature type="compositionally biased region" description="Basic residues" evidence="1">
    <location>
        <begin position="331"/>
        <end position="342"/>
    </location>
</feature>
<keyword evidence="3" id="KW-1185">Reference proteome</keyword>
<evidence type="ECO:0000313" key="2">
    <source>
        <dbReference type="EMBL" id="KIP11393.1"/>
    </source>
</evidence>
<feature type="compositionally biased region" description="Low complexity" evidence="1">
    <location>
        <begin position="363"/>
        <end position="374"/>
    </location>
</feature>
<dbReference type="AlphaFoldDB" id="A0A0C3PUM5"/>
<feature type="compositionally biased region" description="Polar residues" evidence="1">
    <location>
        <begin position="70"/>
        <end position="83"/>
    </location>
</feature>
<feature type="compositionally biased region" description="Polar residues" evidence="1">
    <location>
        <begin position="24"/>
        <end position="42"/>
    </location>
</feature>
<dbReference type="InterPro" id="IPR013226">
    <property type="entry name" value="Pal1"/>
</dbReference>
<feature type="region of interest" description="Disordered" evidence="1">
    <location>
        <begin position="233"/>
        <end position="450"/>
    </location>
</feature>
<dbReference type="HOGENOM" id="CLU_681621_0_0_1"/>
<gene>
    <name evidence="2" type="ORF">PHLGIDRAFT_21604</name>
</gene>